<dbReference type="Gene3D" id="2.180.10.10">
    <property type="entry name" value="RHS repeat-associated core"/>
    <property type="match status" value="1"/>
</dbReference>
<dbReference type="Proteomes" id="UP001597461">
    <property type="component" value="Unassembled WGS sequence"/>
</dbReference>
<comment type="caution">
    <text evidence="2">The sequence shown here is derived from an EMBL/GenBank/DDBJ whole genome shotgun (WGS) entry which is preliminary data.</text>
</comment>
<dbReference type="InterPro" id="IPR022385">
    <property type="entry name" value="Rhs_assc_core"/>
</dbReference>
<feature type="chain" id="PRO_5045615894" evidence="1">
    <location>
        <begin position="22"/>
        <end position="1351"/>
    </location>
</feature>
<sequence length="1351" mass="149010">MKKIKLSILFTFMLGHLMAQEIITSPGTVTLPAQPASTKIIASGQSLRVTSTQAIILKDGFHAQAGSDVLLKIASGTIYPVPPLVNNANPELNWVISRTFNANGDTISESKNFFDLGGQALQSQVKSFATKHVLASQPVYDLYGRQAIQSLSAPINSSGFYYKADFLRNSNGVGYHVGNFDLAGKINNPDPLDASQPGTLGWYYSNNNSLDSYVPATGYPYGRTEFMTDGSGAPARSGGIGEVLRLGSGHESYGGNFAVESQLNHYLSLRNTFFNDAAMGNTGQTNLIGEATQSVIRDEQGNWGIAIADKQGNTLMSARPGNWLSVSNTVQLSEYKEEFILDGNQGDYINSISVAGAGKLKVFDNGALIYNGAASAYTPPVSLNSSHIYTLRSNKPLKVSYSVIYSNGKVDRYCEDCFSKIATGNAIGQDFHYFSLAQGSNLNVTGGSINLINLITNNTETNYSNLPAGLYKATAQSGEPQLSYTAGYGDISYNFYNQKSELIAAIAPNGVQQILTNGIGAYSNKTLLPFTDFNEFDKQGRLTKNISTDAGTSEFIYRKDGNIRFSQNAEQRKTGRFSYSNYDEIGRITESGEYLGTDISFETAKTNLNLIHNINIDGGLNNAYKREWSRIHYDLTDNSHGLSNYQQDFIENEVSWTENEHAKTWYSYDEQGRVVWTIRQLDGLGIKTIDYEYDFLGNVLTVAYQKGNTAESFYHHYQFDADQRLLNVQTSTDGANKLQQAAYQYYLHGGLKRVELADNLQGIDYTYTPDGKLKAINHPDGNTDPGKDGLQNSFAADAFGMTLEYFNGDYTRNGTGIASLNTNTNKAYYNGNITAQSWKSIKPSSLGTAYNAPVMSTYEYDDKYQFNNNKYGSPNFSNNTFIESLNINKEHGLSYDANGNIQSLSRNNNVGSQLSLNYHYQANSNKLNSVDNYASYTYDDLGQMVGQQRANGQNFYINYTASGKVAAIYADAAKTQLRVSFVYDESGMRIQKTDHLQNINTYYVYDAMGNVLALYDNNGTGLQQKELPVYAAGRIGIFNRLTNNYQYELSDHLGNVRAVINRNKNGNGQADVVYYSDYYSFGSPLTLANNDYRYGYQGQYAELDKETGWNNFDFRMYDAQIGRWMSTDPMGQYASPYLGMGNNPMISIDKDGKWVHILAGAIIGGAIEGWKLYKAGKLGWNTETFAKVGYGALEGGAIAAAPGLTGAILSSGIGNIGSQMIDNHFAGKKITNINYGEVAASATLGAAGYYLGKPIEDFVVGRLGKIAMKSQARNFSTAANSTFNFIERVNLPWYNRYKGSIGAVVASQLSDQFNSMFLEDRVKNFFNNISRFRGMFIYPGQLIYVGYEYEK</sequence>
<dbReference type="InterPro" id="IPR050708">
    <property type="entry name" value="T6SS_VgrG/RHS"/>
</dbReference>
<dbReference type="EMBL" id="JBHULL010000004">
    <property type="protein sequence ID" value="MFD2581625.1"/>
    <property type="molecule type" value="Genomic_DNA"/>
</dbReference>
<reference evidence="3" key="1">
    <citation type="journal article" date="2019" name="Int. J. Syst. Evol. Microbiol.">
        <title>The Global Catalogue of Microorganisms (GCM) 10K type strain sequencing project: providing services to taxonomists for standard genome sequencing and annotation.</title>
        <authorList>
            <consortium name="The Broad Institute Genomics Platform"/>
            <consortium name="The Broad Institute Genome Sequencing Center for Infectious Disease"/>
            <person name="Wu L."/>
            <person name="Ma J."/>
        </authorList>
    </citation>
    <scope>NUCLEOTIDE SEQUENCE [LARGE SCALE GENOMIC DNA]</scope>
    <source>
        <strain evidence="3">KCTC 42866</strain>
    </source>
</reference>
<keyword evidence="3" id="KW-1185">Reference proteome</keyword>
<proteinExistence type="predicted"/>
<keyword evidence="1" id="KW-0732">Signal</keyword>
<accession>A0ABW5MGN6</accession>
<dbReference type="PANTHER" id="PTHR32305:SF15">
    <property type="entry name" value="PROTEIN RHSA-RELATED"/>
    <property type="match status" value="1"/>
</dbReference>
<evidence type="ECO:0000256" key="1">
    <source>
        <dbReference type="SAM" id="SignalP"/>
    </source>
</evidence>
<dbReference type="PANTHER" id="PTHR32305">
    <property type="match status" value="1"/>
</dbReference>
<organism evidence="2 3">
    <name type="scientific">Pedobacter vanadiisoli</name>
    <dbReference type="NCBI Taxonomy" id="1761975"/>
    <lineage>
        <taxon>Bacteria</taxon>
        <taxon>Pseudomonadati</taxon>
        <taxon>Bacteroidota</taxon>
        <taxon>Sphingobacteriia</taxon>
        <taxon>Sphingobacteriales</taxon>
        <taxon>Sphingobacteriaceae</taxon>
        <taxon>Pedobacter</taxon>
    </lineage>
</organism>
<name>A0ABW5MGN6_9SPHI</name>
<evidence type="ECO:0000313" key="2">
    <source>
        <dbReference type="EMBL" id="MFD2581625.1"/>
    </source>
</evidence>
<dbReference type="RefSeq" id="WP_379075215.1">
    <property type="nucleotide sequence ID" value="NZ_JBHULL010000004.1"/>
</dbReference>
<gene>
    <name evidence="2" type="ORF">ACFSR6_03925</name>
</gene>
<dbReference type="NCBIfam" id="TIGR03696">
    <property type="entry name" value="Rhs_assc_core"/>
    <property type="match status" value="1"/>
</dbReference>
<protein>
    <submittedName>
        <fullName evidence="2">RHS repeat domain-containing protein</fullName>
    </submittedName>
</protein>
<feature type="signal peptide" evidence="1">
    <location>
        <begin position="1"/>
        <end position="21"/>
    </location>
</feature>
<evidence type="ECO:0000313" key="3">
    <source>
        <dbReference type="Proteomes" id="UP001597461"/>
    </source>
</evidence>